<protein>
    <submittedName>
        <fullName evidence="1">Uncharacterized protein</fullName>
    </submittedName>
</protein>
<evidence type="ECO:0000313" key="2">
    <source>
        <dbReference type="Proteomes" id="UP001501729"/>
    </source>
</evidence>
<accession>A0AAV3UIU9</accession>
<dbReference type="GeneID" id="76380187"/>
<name>A0AAV3UIU9_9EURY</name>
<dbReference type="Proteomes" id="UP001501729">
    <property type="component" value="Unassembled WGS sequence"/>
</dbReference>
<organism evidence="1 2">
    <name type="scientific">Haladaptatus pallidirubidus</name>
    <dbReference type="NCBI Taxonomy" id="1008152"/>
    <lineage>
        <taxon>Archaea</taxon>
        <taxon>Methanobacteriati</taxon>
        <taxon>Methanobacteriota</taxon>
        <taxon>Stenosarchaea group</taxon>
        <taxon>Halobacteria</taxon>
        <taxon>Halobacteriales</taxon>
        <taxon>Haladaptataceae</taxon>
        <taxon>Haladaptatus</taxon>
    </lineage>
</organism>
<reference evidence="1 2" key="1">
    <citation type="journal article" date="2019" name="Int. J. Syst. Evol. Microbiol.">
        <title>The Global Catalogue of Microorganisms (GCM) 10K type strain sequencing project: providing services to taxonomists for standard genome sequencing and annotation.</title>
        <authorList>
            <consortium name="The Broad Institute Genomics Platform"/>
            <consortium name="The Broad Institute Genome Sequencing Center for Infectious Disease"/>
            <person name="Wu L."/>
            <person name="Ma J."/>
        </authorList>
    </citation>
    <scope>NUCLEOTIDE SEQUENCE [LARGE SCALE GENOMIC DNA]</scope>
    <source>
        <strain evidence="1 2">JCM 17504</strain>
    </source>
</reference>
<dbReference type="EMBL" id="BAABKX010000013">
    <property type="protein sequence ID" value="GAA5052625.1"/>
    <property type="molecule type" value="Genomic_DNA"/>
</dbReference>
<keyword evidence="2" id="KW-1185">Reference proteome</keyword>
<gene>
    <name evidence="1" type="ORF">GCM10025751_28940</name>
</gene>
<proteinExistence type="predicted"/>
<evidence type="ECO:0000313" key="1">
    <source>
        <dbReference type="EMBL" id="GAA5052625.1"/>
    </source>
</evidence>
<sequence>MPNINFKVDDDQYERLKETKKRHGLTWKGMMLYAQKELDSGSAD</sequence>
<dbReference type="AlphaFoldDB" id="A0AAV3UIU9"/>
<comment type="caution">
    <text evidence="1">The sequence shown here is derived from an EMBL/GenBank/DDBJ whole genome shotgun (WGS) entry which is preliminary data.</text>
</comment>
<dbReference type="RefSeq" id="WP_265338461.1">
    <property type="nucleotide sequence ID" value="NZ_BAABKX010000013.1"/>
</dbReference>